<feature type="compositionally biased region" description="Basic and acidic residues" evidence="1">
    <location>
        <begin position="151"/>
        <end position="162"/>
    </location>
</feature>
<organism evidence="2 3">
    <name type="scientific">Ramazzottius varieornatus</name>
    <name type="common">Water bear</name>
    <name type="synonym">Tardigrade</name>
    <dbReference type="NCBI Taxonomy" id="947166"/>
    <lineage>
        <taxon>Eukaryota</taxon>
        <taxon>Metazoa</taxon>
        <taxon>Ecdysozoa</taxon>
        <taxon>Tardigrada</taxon>
        <taxon>Eutardigrada</taxon>
        <taxon>Parachela</taxon>
        <taxon>Hypsibioidea</taxon>
        <taxon>Ramazzottiidae</taxon>
        <taxon>Ramazzottius</taxon>
    </lineage>
</organism>
<dbReference type="EMBL" id="BDGG01000006">
    <property type="protein sequence ID" value="GAV00219.1"/>
    <property type="molecule type" value="Genomic_DNA"/>
</dbReference>
<name>A0A1D1VNW9_RAMVA</name>
<evidence type="ECO:0000313" key="2">
    <source>
        <dbReference type="EMBL" id="GAV00219.1"/>
    </source>
</evidence>
<feature type="compositionally biased region" description="Polar residues" evidence="1">
    <location>
        <begin position="82"/>
        <end position="103"/>
    </location>
</feature>
<proteinExistence type="predicted"/>
<keyword evidence="3" id="KW-1185">Reference proteome</keyword>
<feature type="compositionally biased region" description="Basic and acidic residues" evidence="1">
    <location>
        <begin position="65"/>
        <end position="81"/>
    </location>
</feature>
<evidence type="ECO:0000313" key="3">
    <source>
        <dbReference type="Proteomes" id="UP000186922"/>
    </source>
</evidence>
<feature type="compositionally biased region" description="Basic and acidic residues" evidence="1">
    <location>
        <begin position="171"/>
        <end position="184"/>
    </location>
</feature>
<sequence>MHRLSVFGLRAGLTFRLTDLQQVAFAGSKASPTGEKSAEIKKIVGVQTSENAPSFKGPEEVMNEASRDGKLKKAMETDGSIKQKTAVKSGSQSTRKFSTSTLAHTHGQGAGSTKSPKIKEEAGNITGQVVGHEGLESKTGAKPEQSNEWSKSNRKDSGDKRGHASGNDSAAPDRSHTKTVKDPY</sequence>
<comment type="caution">
    <text evidence="2">The sequence shown here is derived from an EMBL/GenBank/DDBJ whole genome shotgun (WGS) entry which is preliminary data.</text>
</comment>
<reference evidence="2 3" key="1">
    <citation type="journal article" date="2016" name="Nat. Commun.">
        <title>Extremotolerant tardigrade genome and improved radiotolerance of human cultured cells by tardigrade-unique protein.</title>
        <authorList>
            <person name="Hashimoto T."/>
            <person name="Horikawa D.D."/>
            <person name="Saito Y."/>
            <person name="Kuwahara H."/>
            <person name="Kozuka-Hata H."/>
            <person name="Shin-I T."/>
            <person name="Minakuchi Y."/>
            <person name="Ohishi K."/>
            <person name="Motoyama A."/>
            <person name="Aizu T."/>
            <person name="Enomoto A."/>
            <person name="Kondo K."/>
            <person name="Tanaka S."/>
            <person name="Hara Y."/>
            <person name="Koshikawa S."/>
            <person name="Sagara H."/>
            <person name="Miura T."/>
            <person name="Yokobori S."/>
            <person name="Miyagawa K."/>
            <person name="Suzuki Y."/>
            <person name="Kubo T."/>
            <person name="Oyama M."/>
            <person name="Kohara Y."/>
            <person name="Fujiyama A."/>
            <person name="Arakawa K."/>
            <person name="Katayama T."/>
            <person name="Toyoda A."/>
            <person name="Kunieda T."/>
        </authorList>
    </citation>
    <scope>NUCLEOTIDE SEQUENCE [LARGE SCALE GENOMIC DNA]</scope>
    <source>
        <strain evidence="2 3">YOKOZUNA-1</strain>
    </source>
</reference>
<evidence type="ECO:0000256" key="1">
    <source>
        <dbReference type="SAM" id="MobiDB-lite"/>
    </source>
</evidence>
<accession>A0A1D1VNW9</accession>
<dbReference type="AlphaFoldDB" id="A0A1D1VNW9"/>
<feature type="region of interest" description="Disordered" evidence="1">
    <location>
        <begin position="50"/>
        <end position="184"/>
    </location>
</feature>
<dbReference type="Proteomes" id="UP000186922">
    <property type="component" value="Unassembled WGS sequence"/>
</dbReference>
<protein>
    <submittedName>
        <fullName evidence="2">Uncharacterized protein</fullName>
    </submittedName>
</protein>
<gene>
    <name evidence="2" type="primary">RvY_11101-1</name>
    <name evidence="2" type="synonym">RvY_11101.1</name>
    <name evidence="2" type="ORF">RvY_11101</name>
</gene>